<dbReference type="InterPro" id="IPR037523">
    <property type="entry name" value="VOC_core"/>
</dbReference>
<dbReference type="EMBL" id="FNIT01000005">
    <property type="protein sequence ID" value="SDO32237.1"/>
    <property type="molecule type" value="Genomic_DNA"/>
</dbReference>
<dbReference type="Proteomes" id="UP000198793">
    <property type="component" value="Unassembled WGS sequence"/>
</dbReference>
<dbReference type="InterPro" id="IPR029068">
    <property type="entry name" value="Glyas_Bleomycin-R_OHBP_Dase"/>
</dbReference>
<evidence type="ECO:0000313" key="3">
    <source>
        <dbReference type="Proteomes" id="UP000198793"/>
    </source>
</evidence>
<dbReference type="Pfam" id="PF00903">
    <property type="entry name" value="Glyoxalase"/>
    <property type="match status" value="1"/>
</dbReference>
<dbReference type="Gene3D" id="3.10.180.10">
    <property type="entry name" value="2,3-Dihydroxybiphenyl 1,2-Dioxygenase, domain 1"/>
    <property type="match status" value="1"/>
</dbReference>
<dbReference type="RefSeq" id="WP_244519606.1">
    <property type="nucleotide sequence ID" value="NZ_FNIT01000005.1"/>
</dbReference>
<keyword evidence="2" id="KW-0560">Oxidoreductase</keyword>
<dbReference type="PROSITE" id="PS51819">
    <property type="entry name" value="VOC"/>
    <property type="match status" value="1"/>
</dbReference>
<dbReference type="GO" id="GO:0051213">
    <property type="term" value="F:dioxygenase activity"/>
    <property type="evidence" value="ECO:0007669"/>
    <property type="project" value="UniProtKB-KW"/>
</dbReference>
<keyword evidence="2" id="KW-0223">Dioxygenase</keyword>
<dbReference type="PANTHER" id="PTHR36437:SF2">
    <property type="entry name" value="GLYOXALASE_BLEOMYCIN RESISTANCE PROTEIN_DIOXYGENASE"/>
    <property type="match status" value="1"/>
</dbReference>
<protein>
    <submittedName>
        <fullName evidence="2">Catechol 2,3-dioxygenase</fullName>
    </submittedName>
</protein>
<dbReference type="PANTHER" id="PTHR36437">
    <property type="entry name" value="GLYOXALASE/BLEOMYCIN RESISTANCE PROTEIN/DIOXYGENASE"/>
    <property type="match status" value="1"/>
</dbReference>
<dbReference type="SUPFAM" id="SSF54593">
    <property type="entry name" value="Glyoxalase/Bleomycin resistance protein/Dihydroxybiphenyl dioxygenase"/>
    <property type="match status" value="1"/>
</dbReference>
<feature type="domain" description="VOC" evidence="1">
    <location>
        <begin position="1"/>
        <end position="118"/>
    </location>
</feature>
<keyword evidence="3" id="KW-1185">Reference proteome</keyword>
<accession>A0A1H0ILC7</accession>
<sequence>MRDYDEAIGWFGRCLGFRLAEDTPLGGTRRWVVMAPAHDGQGASLLLARAEGERQRAAVGNQAGGRVGFFLYTEDFARKHAAMLAAGVDFREAPRRERYGTVAVFADLYGNLWDLLEPSGPPA</sequence>
<dbReference type="AlphaFoldDB" id="A0A1H0ILC7"/>
<reference evidence="2 3" key="1">
    <citation type="submission" date="2016-10" db="EMBL/GenBank/DDBJ databases">
        <authorList>
            <person name="de Groot N.N."/>
        </authorList>
    </citation>
    <scope>NUCLEOTIDE SEQUENCE [LARGE SCALE GENOMIC DNA]</scope>
    <source>
        <strain evidence="3">L7-484,KACC 16230,DSM 25025</strain>
    </source>
</reference>
<proteinExistence type="predicted"/>
<evidence type="ECO:0000313" key="2">
    <source>
        <dbReference type="EMBL" id="SDO32237.1"/>
    </source>
</evidence>
<gene>
    <name evidence="2" type="ORF">SAMN05192530_105216</name>
</gene>
<dbReference type="STRING" id="1166073.SAMN05192530_105216"/>
<name>A0A1H0ILC7_9HYPH</name>
<evidence type="ECO:0000259" key="1">
    <source>
        <dbReference type="PROSITE" id="PS51819"/>
    </source>
</evidence>
<organism evidence="2 3">
    <name type="scientific">Aureimonas jatrophae</name>
    <dbReference type="NCBI Taxonomy" id="1166073"/>
    <lineage>
        <taxon>Bacteria</taxon>
        <taxon>Pseudomonadati</taxon>
        <taxon>Pseudomonadota</taxon>
        <taxon>Alphaproteobacteria</taxon>
        <taxon>Hyphomicrobiales</taxon>
        <taxon>Aurantimonadaceae</taxon>
        <taxon>Aureimonas</taxon>
    </lineage>
</organism>
<dbReference type="InterPro" id="IPR004360">
    <property type="entry name" value="Glyas_Fos-R_dOase_dom"/>
</dbReference>